<organism evidence="1 2">
    <name type="scientific">Pseudaminobacter soli</name>
    <name type="common">ex Li et al. 2025</name>
    <dbReference type="NCBI Taxonomy" id="1295366"/>
    <lineage>
        <taxon>Bacteria</taxon>
        <taxon>Pseudomonadati</taxon>
        <taxon>Pseudomonadota</taxon>
        <taxon>Alphaproteobacteria</taxon>
        <taxon>Hyphomicrobiales</taxon>
        <taxon>Phyllobacteriaceae</taxon>
        <taxon>Pseudaminobacter</taxon>
    </lineage>
</organism>
<evidence type="ECO:0000313" key="2">
    <source>
        <dbReference type="Proteomes" id="UP000240653"/>
    </source>
</evidence>
<accession>A0A2P7S9V6</accession>
<keyword evidence="2" id="KW-1185">Reference proteome</keyword>
<gene>
    <name evidence="1" type="ORF">C7I85_16630</name>
</gene>
<dbReference type="OrthoDB" id="7062109at2"/>
<reference evidence="1 2" key="1">
    <citation type="submission" date="2018-03" db="EMBL/GenBank/DDBJ databases">
        <title>The draft genome of Mesorhizobium soli JCM 19897.</title>
        <authorList>
            <person name="Li L."/>
            <person name="Liu L."/>
            <person name="Liang L."/>
            <person name="Wang T."/>
            <person name="Zhang X."/>
        </authorList>
    </citation>
    <scope>NUCLEOTIDE SEQUENCE [LARGE SCALE GENOMIC DNA]</scope>
    <source>
        <strain evidence="1 2">JCM 19897</strain>
    </source>
</reference>
<dbReference type="EMBL" id="PXYL01000008">
    <property type="protein sequence ID" value="PSJ59247.1"/>
    <property type="molecule type" value="Genomic_DNA"/>
</dbReference>
<comment type="caution">
    <text evidence="1">The sequence shown here is derived from an EMBL/GenBank/DDBJ whole genome shotgun (WGS) entry which is preliminary data.</text>
</comment>
<dbReference type="Proteomes" id="UP000240653">
    <property type="component" value="Unassembled WGS sequence"/>
</dbReference>
<protein>
    <submittedName>
        <fullName evidence="1">Uncharacterized protein</fullName>
    </submittedName>
</protein>
<dbReference type="RefSeq" id="WP_106725127.1">
    <property type="nucleotide sequence ID" value="NZ_PXYL01000008.1"/>
</dbReference>
<evidence type="ECO:0000313" key="1">
    <source>
        <dbReference type="EMBL" id="PSJ59247.1"/>
    </source>
</evidence>
<dbReference type="AlphaFoldDB" id="A0A2P7S9V6"/>
<proteinExistence type="predicted"/>
<name>A0A2P7S9V6_9HYPH</name>
<sequence>MNLLDNDRFAHAAIVAAGNHKEPFLPARMASIWSGIEALLGLDHELRHRISYLVAILLGTDRADQEARLSRTKKLYDLRSKCVHGAGLKESEGEAALVESLDLLCDLTLHFARRGRLLSLAEQNGFF</sequence>